<evidence type="ECO:0000313" key="8">
    <source>
        <dbReference type="Proteomes" id="UP001597327"/>
    </source>
</evidence>
<protein>
    <submittedName>
        <fullName evidence="7">LysE family translocator</fullName>
    </submittedName>
</protein>
<dbReference type="PANTHER" id="PTHR30086:SF20">
    <property type="entry name" value="ARGININE EXPORTER PROTEIN ARGO-RELATED"/>
    <property type="match status" value="1"/>
</dbReference>
<dbReference type="Proteomes" id="UP001597327">
    <property type="component" value="Unassembled WGS sequence"/>
</dbReference>
<evidence type="ECO:0000313" key="7">
    <source>
        <dbReference type="EMBL" id="MFD1697214.1"/>
    </source>
</evidence>
<dbReference type="PANTHER" id="PTHR30086">
    <property type="entry name" value="ARGININE EXPORTER PROTEIN ARGO"/>
    <property type="match status" value="1"/>
</dbReference>
<keyword evidence="8" id="KW-1185">Reference proteome</keyword>
<evidence type="ECO:0000256" key="3">
    <source>
        <dbReference type="ARBA" id="ARBA00022692"/>
    </source>
</evidence>
<comment type="subcellular location">
    <subcellularLocation>
        <location evidence="1">Cell membrane</location>
        <topology evidence="1">Multi-pass membrane protein</topology>
    </subcellularLocation>
</comment>
<feature type="transmembrane region" description="Helical" evidence="6">
    <location>
        <begin position="6"/>
        <end position="27"/>
    </location>
</feature>
<accession>A0ABW4JZS2</accession>
<evidence type="ECO:0000256" key="6">
    <source>
        <dbReference type="SAM" id="Phobius"/>
    </source>
</evidence>
<feature type="transmembrane region" description="Helical" evidence="6">
    <location>
        <begin position="150"/>
        <end position="175"/>
    </location>
</feature>
<feature type="transmembrane region" description="Helical" evidence="6">
    <location>
        <begin position="72"/>
        <end position="92"/>
    </location>
</feature>
<evidence type="ECO:0000256" key="5">
    <source>
        <dbReference type="ARBA" id="ARBA00023136"/>
    </source>
</evidence>
<sequence>MASFETLLAFFGATLIFAYFPGPALLYTAAQTLAHGRKAGFMAALGIHLGCYAHVAAAALGLSAIFTHVPEAYMALKLAGGLYLVWLGIQLFRQGPGSTVPVAGKQRTARRAFFDSVMVELLNPKVALFFIAFLPQFVDPAAALPVWTQFLILGVIVNLAFSSADIITVLFASGLKQALARNGRWQALGARLCGGLLVALGVRLAIDRG</sequence>
<feature type="transmembrane region" description="Helical" evidence="6">
    <location>
        <begin position="187"/>
        <end position="206"/>
    </location>
</feature>
<keyword evidence="3 6" id="KW-0812">Transmembrane</keyword>
<gene>
    <name evidence="7" type="ORF">ACFSC7_16980</name>
</gene>
<dbReference type="RefSeq" id="WP_149893472.1">
    <property type="nucleotide sequence ID" value="NZ_JBHUFA010000015.1"/>
</dbReference>
<name>A0ABW4JZS2_9HYPH</name>
<keyword evidence="5 6" id="KW-0472">Membrane</keyword>
<evidence type="ECO:0000256" key="1">
    <source>
        <dbReference type="ARBA" id="ARBA00004651"/>
    </source>
</evidence>
<feature type="transmembrane region" description="Helical" evidence="6">
    <location>
        <begin position="39"/>
        <end position="66"/>
    </location>
</feature>
<evidence type="ECO:0000256" key="4">
    <source>
        <dbReference type="ARBA" id="ARBA00022989"/>
    </source>
</evidence>
<dbReference type="InterPro" id="IPR001123">
    <property type="entry name" value="LeuE-type"/>
</dbReference>
<dbReference type="PIRSF" id="PIRSF006324">
    <property type="entry name" value="LeuE"/>
    <property type="match status" value="1"/>
</dbReference>
<comment type="caution">
    <text evidence="7">The sequence shown here is derived from an EMBL/GenBank/DDBJ whole genome shotgun (WGS) entry which is preliminary data.</text>
</comment>
<evidence type="ECO:0000256" key="2">
    <source>
        <dbReference type="ARBA" id="ARBA00022475"/>
    </source>
</evidence>
<reference evidence="8" key="1">
    <citation type="journal article" date="2019" name="Int. J. Syst. Evol. Microbiol.">
        <title>The Global Catalogue of Microorganisms (GCM) 10K type strain sequencing project: providing services to taxonomists for standard genome sequencing and annotation.</title>
        <authorList>
            <consortium name="The Broad Institute Genomics Platform"/>
            <consortium name="The Broad Institute Genome Sequencing Center for Infectious Disease"/>
            <person name="Wu L."/>
            <person name="Ma J."/>
        </authorList>
    </citation>
    <scope>NUCLEOTIDE SEQUENCE [LARGE SCALE GENOMIC DNA]</scope>
    <source>
        <strain evidence="8">JCM 3369</strain>
    </source>
</reference>
<proteinExistence type="predicted"/>
<organism evidence="7 8">
    <name type="scientific">Roseibium aestuarii</name>
    <dbReference type="NCBI Taxonomy" id="2600299"/>
    <lineage>
        <taxon>Bacteria</taxon>
        <taxon>Pseudomonadati</taxon>
        <taxon>Pseudomonadota</taxon>
        <taxon>Alphaproteobacteria</taxon>
        <taxon>Hyphomicrobiales</taxon>
        <taxon>Stappiaceae</taxon>
        <taxon>Roseibium</taxon>
    </lineage>
</organism>
<feature type="transmembrane region" description="Helical" evidence="6">
    <location>
        <begin position="113"/>
        <end position="138"/>
    </location>
</feature>
<dbReference type="Pfam" id="PF01810">
    <property type="entry name" value="LysE"/>
    <property type="match status" value="1"/>
</dbReference>
<keyword evidence="4 6" id="KW-1133">Transmembrane helix</keyword>
<dbReference type="EMBL" id="JBHUFA010000015">
    <property type="protein sequence ID" value="MFD1697214.1"/>
    <property type="molecule type" value="Genomic_DNA"/>
</dbReference>
<keyword evidence="2" id="KW-1003">Cell membrane</keyword>